<keyword evidence="1" id="KW-1133">Transmembrane helix</keyword>
<evidence type="ECO:0000313" key="4">
    <source>
        <dbReference type="Proteomes" id="UP000610594"/>
    </source>
</evidence>
<dbReference type="Pfam" id="PF05488">
    <property type="entry name" value="PAAR_motif"/>
    <property type="match status" value="1"/>
</dbReference>
<feature type="non-terminal residue" evidence="3">
    <location>
        <position position="228"/>
    </location>
</feature>
<dbReference type="InterPro" id="IPR057925">
    <property type="entry name" value="prePAAR_DddA"/>
</dbReference>
<dbReference type="CDD" id="cd14742">
    <property type="entry name" value="PAAR_RHS"/>
    <property type="match status" value="1"/>
</dbReference>
<keyword evidence="1" id="KW-0812">Transmembrane</keyword>
<proteinExistence type="predicted"/>
<evidence type="ECO:0000259" key="2">
    <source>
        <dbReference type="Pfam" id="PF25799"/>
    </source>
</evidence>
<keyword evidence="1" id="KW-0472">Membrane</keyword>
<evidence type="ECO:0000256" key="1">
    <source>
        <dbReference type="SAM" id="Phobius"/>
    </source>
</evidence>
<keyword evidence="4" id="KW-1185">Reference proteome</keyword>
<dbReference type="EMBL" id="WHJF01000250">
    <property type="protein sequence ID" value="NHZ67069.1"/>
    <property type="molecule type" value="Genomic_DNA"/>
</dbReference>
<sequence>MPQAARLGDPIGHSPTMDWLIKGALAGAAAVAIGVFVLGTGGLGAIALTAVVGGAVAGGAGIGEMLSTMSFAPKEVCGKIIPPCSANVFINGRAAARAHVDLAACTKHPQVPLPISSGSATVFINGFHAARVSDTIQCSAVITDGSANVFIGGASFQTDVNTPENLVPPAVHVGLFVLGAGSALVLAISLYTTQPCPSRIDCNAVATSITRCNPCQIVFTPGSPSLLR</sequence>
<evidence type="ECO:0000313" key="3">
    <source>
        <dbReference type="EMBL" id="NHZ67069.1"/>
    </source>
</evidence>
<organism evidence="3 4">
    <name type="scientific">Massilia genomosp. 1</name>
    <dbReference type="NCBI Taxonomy" id="2609280"/>
    <lineage>
        <taxon>Bacteria</taxon>
        <taxon>Pseudomonadati</taxon>
        <taxon>Pseudomonadota</taxon>
        <taxon>Betaproteobacteria</taxon>
        <taxon>Burkholderiales</taxon>
        <taxon>Oxalobacteraceae</taxon>
        <taxon>Telluria group</taxon>
        <taxon>Massilia</taxon>
    </lineage>
</organism>
<accession>A0ABX0N6F1</accession>
<protein>
    <recommendedName>
        <fullName evidence="2">Double-stranded DNA deaminase toxin A prePAAR motif domain-containing protein</fullName>
    </recommendedName>
</protein>
<comment type="caution">
    <text evidence="3">The sequence shown here is derived from an EMBL/GenBank/DDBJ whole genome shotgun (WGS) entry which is preliminary data.</text>
</comment>
<feature type="transmembrane region" description="Helical" evidence="1">
    <location>
        <begin position="20"/>
        <end position="38"/>
    </location>
</feature>
<name>A0ABX0N6F1_9BURK</name>
<gene>
    <name evidence="3" type="ORF">F1735_33215</name>
</gene>
<feature type="domain" description="Double-stranded DNA deaminase toxin A prePAAR motif" evidence="2">
    <location>
        <begin position="3"/>
        <end position="54"/>
    </location>
</feature>
<reference evidence="3 4" key="1">
    <citation type="submission" date="2019-10" db="EMBL/GenBank/DDBJ databases">
        <title>Taxonomy of Antarctic Massilia spp.: description of Massilia rubra sp. nov., Massilia aquatica sp. nov., Massilia mucilaginosa sp. nov., Massilia frigida sp. nov. isolated from streams, lakes and regoliths.</title>
        <authorList>
            <person name="Holochova P."/>
            <person name="Sedlacek I."/>
            <person name="Kralova S."/>
            <person name="Maslanova I."/>
            <person name="Busse H.-J."/>
            <person name="Stankova E."/>
            <person name="Vrbovska V."/>
            <person name="Kovarovic V."/>
            <person name="Bartak M."/>
            <person name="Svec P."/>
            <person name="Pantucek R."/>
        </authorList>
    </citation>
    <scope>NUCLEOTIDE SEQUENCE [LARGE SCALE GENOMIC DNA]</scope>
    <source>
        <strain evidence="3 4">CCM 8694</strain>
    </source>
</reference>
<dbReference type="Gene3D" id="2.60.200.60">
    <property type="match status" value="1"/>
</dbReference>
<dbReference type="Proteomes" id="UP000610594">
    <property type="component" value="Unassembled WGS sequence"/>
</dbReference>
<feature type="transmembrane region" description="Helical" evidence="1">
    <location>
        <begin position="170"/>
        <end position="191"/>
    </location>
</feature>
<feature type="transmembrane region" description="Helical" evidence="1">
    <location>
        <begin position="45"/>
        <end position="63"/>
    </location>
</feature>
<dbReference type="Pfam" id="PF25799">
    <property type="entry name" value="prePAAR_I"/>
    <property type="match status" value="1"/>
</dbReference>
<dbReference type="InterPro" id="IPR008727">
    <property type="entry name" value="PAAR_motif"/>
</dbReference>